<dbReference type="InterPro" id="IPR000014">
    <property type="entry name" value="PAS"/>
</dbReference>
<dbReference type="RefSeq" id="WP_248342352.1">
    <property type="nucleotide sequence ID" value="NZ_AP025592.1"/>
</dbReference>
<feature type="domain" description="Histidine kinase" evidence="7">
    <location>
        <begin position="167"/>
        <end position="383"/>
    </location>
</feature>
<dbReference type="CDD" id="cd00130">
    <property type="entry name" value="PAS"/>
    <property type="match status" value="1"/>
</dbReference>
<comment type="catalytic activity">
    <reaction evidence="1">
        <text>ATP + protein L-histidine = ADP + protein N-phospho-L-histidine.</text>
        <dbReference type="EC" id="2.7.13.3"/>
    </reaction>
</comment>
<dbReference type="InterPro" id="IPR036097">
    <property type="entry name" value="HisK_dim/P_sf"/>
</dbReference>
<accession>A0ABN6N9P8</accession>
<dbReference type="InterPro" id="IPR000700">
    <property type="entry name" value="PAS-assoc_C"/>
</dbReference>
<evidence type="ECO:0000256" key="5">
    <source>
        <dbReference type="ARBA" id="ARBA00022777"/>
    </source>
</evidence>
<protein>
    <recommendedName>
        <fullName evidence="2">histidine kinase</fullName>
        <ecNumber evidence="2">2.7.13.3</ecNumber>
    </recommendedName>
</protein>
<keyword evidence="6" id="KW-0902">Two-component regulatory system</keyword>
<dbReference type="PROSITE" id="PS50112">
    <property type="entry name" value="PAS"/>
    <property type="match status" value="1"/>
</dbReference>
<dbReference type="CDD" id="cd00075">
    <property type="entry name" value="HATPase"/>
    <property type="match status" value="1"/>
</dbReference>
<dbReference type="InterPro" id="IPR013767">
    <property type="entry name" value="PAS_fold"/>
</dbReference>
<name>A0ABN6N9P8_9BACT</name>
<dbReference type="InterPro" id="IPR005467">
    <property type="entry name" value="His_kinase_dom"/>
</dbReference>
<dbReference type="InterPro" id="IPR050736">
    <property type="entry name" value="Sensor_HK_Regulatory"/>
</dbReference>
<keyword evidence="11" id="KW-1185">Reference proteome</keyword>
<dbReference type="EC" id="2.7.13.3" evidence="2"/>
<dbReference type="CDD" id="cd00082">
    <property type="entry name" value="HisKA"/>
    <property type="match status" value="1"/>
</dbReference>
<reference evidence="11" key="1">
    <citation type="journal article" date="2022" name="Int. J. Syst. Evol. Microbiol.">
        <title>Anaeromyxobacter oryzae sp. nov., Anaeromyxobacter diazotrophicus sp. nov. and Anaeromyxobacter paludicola sp. nov., isolated from paddy soils.</title>
        <authorList>
            <person name="Itoh H."/>
            <person name="Xu Z."/>
            <person name="Mise K."/>
            <person name="Masuda Y."/>
            <person name="Ushijima N."/>
            <person name="Hayakawa C."/>
            <person name="Shiratori Y."/>
            <person name="Senoo K."/>
        </authorList>
    </citation>
    <scope>NUCLEOTIDE SEQUENCE [LARGE SCALE GENOMIC DNA]</scope>
    <source>
        <strain evidence="11">Red630</strain>
    </source>
</reference>
<dbReference type="Gene3D" id="3.30.565.10">
    <property type="entry name" value="Histidine kinase-like ATPase, C-terminal domain"/>
    <property type="match status" value="1"/>
</dbReference>
<dbReference type="InterPro" id="IPR003594">
    <property type="entry name" value="HATPase_dom"/>
</dbReference>
<dbReference type="SUPFAM" id="SSF47384">
    <property type="entry name" value="Homodimeric domain of signal transducing histidine kinase"/>
    <property type="match status" value="1"/>
</dbReference>
<organism evidence="10 11">
    <name type="scientific">Anaeromyxobacter paludicola</name>
    <dbReference type="NCBI Taxonomy" id="2918171"/>
    <lineage>
        <taxon>Bacteria</taxon>
        <taxon>Pseudomonadati</taxon>
        <taxon>Myxococcota</taxon>
        <taxon>Myxococcia</taxon>
        <taxon>Myxococcales</taxon>
        <taxon>Cystobacterineae</taxon>
        <taxon>Anaeromyxobacteraceae</taxon>
        <taxon>Anaeromyxobacter</taxon>
    </lineage>
</organism>
<dbReference type="PROSITE" id="PS50109">
    <property type="entry name" value="HIS_KIN"/>
    <property type="match status" value="1"/>
</dbReference>
<dbReference type="NCBIfam" id="TIGR00229">
    <property type="entry name" value="sensory_box"/>
    <property type="match status" value="1"/>
</dbReference>
<proteinExistence type="predicted"/>
<dbReference type="EMBL" id="AP025592">
    <property type="protein sequence ID" value="BDG09954.1"/>
    <property type="molecule type" value="Genomic_DNA"/>
</dbReference>
<dbReference type="SMART" id="SM00091">
    <property type="entry name" value="PAS"/>
    <property type="match status" value="1"/>
</dbReference>
<dbReference type="Pfam" id="PF00512">
    <property type="entry name" value="HisKA"/>
    <property type="match status" value="1"/>
</dbReference>
<dbReference type="PANTHER" id="PTHR43711:SF1">
    <property type="entry name" value="HISTIDINE KINASE 1"/>
    <property type="match status" value="1"/>
</dbReference>
<dbReference type="InterPro" id="IPR036890">
    <property type="entry name" value="HATPase_C_sf"/>
</dbReference>
<dbReference type="InterPro" id="IPR003661">
    <property type="entry name" value="HisK_dim/P_dom"/>
</dbReference>
<feature type="domain" description="PAS" evidence="8">
    <location>
        <begin position="23"/>
        <end position="96"/>
    </location>
</feature>
<gene>
    <name evidence="10" type="ORF">AMPC_30670</name>
</gene>
<evidence type="ECO:0000256" key="1">
    <source>
        <dbReference type="ARBA" id="ARBA00000085"/>
    </source>
</evidence>
<keyword evidence="4" id="KW-0808">Transferase</keyword>
<dbReference type="PRINTS" id="PR00344">
    <property type="entry name" value="BCTRLSENSOR"/>
</dbReference>
<keyword evidence="5" id="KW-0418">Kinase</keyword>
<dbReference type="Pfam" id="PF02518">
    <property type="entry name" value="HATPase_c"/>
    <property type="match status" value="1"/>
</dbReference>
<keyword evidence="3" id="KW-0597">Phosphoprotein</keyword>
<evidence type="ECO:0000256" key="3">
    <source>
        <dbReference type="ARBA" id="ARBA00022553"/>
    </source>
</evidence>
<dbReference type="SMART" id="SM00387">
    <property type="entry name" value="HATPase_c"/>
    <property type="match status" value="1"/>
</dbReference>
<dbReference type="PANTHER" id="PTHR43711">
    <property type="entry name" value="TWO-COMPONENT HISTIDINE KINASE"/>
    <property type="match status" value="1"/>
</dbReference>
<dbReference type="Proteomes" id="UP001162734">
    <property type="component" value="Chromosome"/>
</dbReference>
<dbReference type="Pfam" id="PF00989">
    <property type="entry name" value="PAS"/>
    <property type="match status" value="1"/>
</dbReference>
<dbReference type="SMART" id="SM00388">
    <property type="entry name" value="HisKA"/>
    <property type="match status" value="1"/>
</dbReference>
<feature type="domain" description="PAC" evidence="9">
    <location>
        <begin position="98"/>
        <end position="150"/>
    </location>
</feature>
<evidence type="ECO:0000256" key="4">
    <source>
        <dbReference type="ARBA" id="ARBA00022679"/>
    </source>
</evidence>
<evidence type="ECO:0000259" key="7">
    <source>
        <dbReference type="PROSITE" id="PS50109"/>
    </source>
</evidence>
<dbReference type="SUPFAM" id="SSF55785">
    <property type="entry name" value="PYP-like sensor domain (PAS domain)"/>
    <property type="match status" value="1"/>
</dbReference>
<evidence type="ECO:0000259" key="9">
    <source>
        <dbReference type="PROSITE" id="PS50113"/>
    </source>
</evidence>
<evidence type="ECO:0000313" key="10">
    <source>
        <dbReference type="EMBL" id="BDG09954.1"/>
    </source>
</evidence>
<evidence type="ECO:0000256" key="2">
    <source>
        <dbReference type="ARBA" id="ARBA00012438"/>
    </source>
</evidence>
<evidence type="ECO:0000256" key="6">
    <source>
        <dbReference type="ARBA" id="ARBA00023012"/>
    </source>
</evidence>
<sequence length="387" mass="42501">MEASHSSSAEPARGKEREGPKFSGDLFRLLVESVLDYAIFMLDPSGHVLTWNAGAERIKGWRASEIIGAHLSRFYTPEDLARGKPAWLLAQAAKDGRVEDEGWRVRKDGTRFWALVVLTALRDPDGGLRGFAKVTRDMSGRRKAELEREGLLRAQEAVRARDEFLAIASHELKTPITALQLQVQSLLRHAEAKGSDPALAPRLESVLRQAERLTRLVEGFSDVVRVNTGTLDLSRERLDLGELVRSVVARFADDLERARCKLELSTPEPVMGRFDRTRLEQVVVSLLGNAVKYGAGKPVHVSVQGAGPRALLTVRDEGIGIPPEFQSRVFDRFARAVSTRHYGGFGLGLWMVVQIVQAHGGSVGIESAPGRGASFEVELPRGEDSSG</sequence>
<evidence type="ECO:0000259" key="8">
    <source>
        <dbReference type="PROSITE" id="PS50112"/>
    </source>
</evidence>
<dbReference type="PROSITE" id="PS50113">
    <property type="entry name" value="PAC"/>
    <property type="match status" value="1"/>
</dbReference>
<dbReference type="InterPro" id="IPR004358">
    <property type="entry name" value="Sig_transdc_His_kin-like_C"/>
</dbReference>
<dbReference type="Gene3D" id="1.10.287.130">
    <property type="match status" value="1"/>
</dbReference>
<dbReference type="InterPro" id="IPR035965">
    <property type="entry name" value="PAS-like_dom_sf"/>
</dbReference>
<evidence type="ECO:0000313" key="11">
    <source>
        <dbReference type="Proteomes" id="UP001162734"/>
    </source>
</evidence>
<dbReference type="Gene3D" id="3.30.450.20">
    <property type="entry name" value="PAS domain"/>
    <property type="match status" value="1"/>
</dbReference>
<dbReference type="SUPFAM" id="SSF55874">
    <property type="entry name" value="ATPase domain of HSP90 chaperone/DNA topoisomerase II/histidine kinase"/>
    <property type="match status" value="1"/>
</dbReference>